<dbReference type="PROSITE" id="PS50888">
    <property type="entry name" value="BHLH"/>
    <property type="match status" value="1"/>
</dbReference>
<dbReference type="RefSeq" id="XP_017993055.1">
    <property type="nucleotide sequence ID" value="XM_018136684.1"/>
</dbReference>
<feature type="compositionally biased region" description="Polar residues" evidence="1">
    <location>
        <begin position="68"/>
        <end position="79"/>
    </location>
</feature>
<feature type="compositionally biased region" description="Polar residues" evidence="1">
    <location>
        <begin position="232"/>
        <end position="241"/>
    </location>
</feature>
<feature type="region of interest" description="Disordered" evidence="1">
    <location>
        <begin position="59"/>
        <end position="104"/>
    </location>
</feature>
<protein>
    <submittedName>
        <fullName evidence="3">Dna-binding protein</fullName>
    </submittedName>
</protein>
<dbReference type="SUPFAM" id="SSF47459">
    <property type="entry name" value="HLH, helix-loop-helix DNA-binding domain"/>
    <property type="match status" value="1"/>
</dbReference>
<organism evidence="3 4">
    <name type="scientific">Malassezia pachydermatis</name>
    <dbReference type="NCBI Taxonomy" id="77020"/>
    <lineage>
        <taxon>Eukaryota</taxon>
        <taxon>Fungi</taxon>
        <taxon>Dikarya</taxon>
        <taxon>Basidiomycota</taxon>
        <taxon>Ustilaginomycotina</taxon>
        <taxon>Malasseziomycetes</taxon>
        <taxon>Malasseziales</taxon>
        <taxon>Malasseziaceae</taxon>
        <taxon>Malassezia</taxon>
    </lineage>
</organism>
<feature type="region of interest" description="Disordered" evidence="1">
    <location>
        <begin position="154"/>
        <end position="175"/>
    </location>
</feature>
<dbReference type="InterPro" id="IPR052099">
    <property type="entry name" value="Regulatory_TF_Diverse"/>
</dbReference>
<feature type="region of interest" description="Disordered" evidence="1">
    <location>
        <begin position="209"/>
        <end position="254"/>
    </location>
</feature>
<dbReference type="Proteomes" id="UP000037751">
    <property type="component" value="Unassembled WGS sequence"/>
</dbReference>
<dbReference type="Gene3D" id="4.10.280.10">
    <property type="entry name" value="Helix-loop-helix DNA-binding domain"/>
    <property type="match status" value="1"/>
</dbReference>
<accession>A0A0M9VQF0</accession>
<dbReference type="SMART" id="SM00353">
    <property type="entry name" value="HLH"/>
    <property type="match status" value="1"/>
</dbReference>
<dbReference type="GO" id="GO:0046983">
    <property type="term" value="F:protein dimerization activity"/>
    <property type="evidence" value="ECO:0007669"/>
    <property type="project" value="InterPro"/>
</dbReference>
<keyword evidence="3" id="KW-0238">DNA-binding</keyword>
<dbReference type="InterPro" id="IPR011598">
    <property type="entry name" value="bHLH_dom"/>
</dbReference>
<name>A0A0M9VQF0_9BASI</name>
<dbReference type="VEuPathDB" id="FungiDB:Malapachy_2192"/>
<feature type="domain" description="BHLH" evidence="2">
    <location>
        <begin position="252"/>
        <end position="330"/>
    </location>
</feature>
<dbReference type="GeneID" id="28728559"/>
<evidence type="ECO:0000313" key="4">
    <source>
        <dbReference type="Proteomes" id="UP000037751"/>
    </source>
</evidence>
<dbReference type="GO" id="GO:0003677">
    <property type="term" value="F:DNA binding"/>
    <property type="evidence" value="ECO:0007669"/>
    <property type="project" value="UniProtKB-KW"/>
</dbReference>
<keyword evidence="4" id="KW-1185">Reference proteome</keyword>
<feature type="compositionally biased region" description="Low complexity" evidence="1">
    <location>
        <begin position="155"/>
        <end position="175"/>
    </location>
</feature>
<reference evidence="3 4" key="1">
    <citation type="submission" date="2015-07" db="EMBL/GenBank/DDBJ databases">
        <title>Draft Genome Sequence of Malassezia furfur CBS1878 and Malassezia pachydermatis CBS1879.</title>
        <authorList>
            <person name="Triana S."/>
            <person name="Ohm R."/>
            <person name="Gonzalez A."/>
            <person name="DeCock H."/>
            <person name="Restrepo S."/>
            <person name="Celis A."/>
        </authorList>
    </citation>
    <scope>NUCLEOTIDE SEQUENCE [LARGE SCALE GENOMIC DNA]</scope>
    <source>
        <strain evidence="3 4">CBS 1879</strain>
    </source>
</reference>
<dbReference type="STRING" id="77020.A0A0M9VQF0"/>
<dbReference type="CDD" id="cd11399">
    <property type="entry name" value="bHLHzip_scHMS1_like"/>
    <property type="match status" value="1"/>
</dbReference>
<feature type="compositionally biased region" description="Polar residues" evidence="1">
    <location>
        <begin position="209"/>
        <end position="224"/>
    </location>
</feature>
<dbReference type="OrthoDB" id="2133190at2759"/>
<evidence type="ECO:0000259" key="2">
    <source>
        <dbReference type="PROSITE" id="PS50888"/>
    </source>
</evidence>
<dbReference type="InterPro" id="IPR036638">
    <property type="entry name" value="HLH_DNA-bd_sf"/>
</dbReference>
<proteinExistence type="predicted"/>
<gene>
    <name evidence="3" type="ORF">Malapachy_2192</name>
</gene>
<evidence type="ECO:0000256" key="1">
    <source>
        <dbReference type="SAM" id="MobiDB-lite"/>
    </source>
</evidence>
<dbReference type="PANTHER" id="PTHR47336">
    <property type="entry name" value="TRANSCRIPTION FACTOR HMS1-RELATED"/>
    <property type="match status" value="1"/>
</dbReference>
<dbReference type="EMBL" id="LGAV01000002">
    <property type="protein sequence ID" value="KOS15423.1"/>
    <property type="molecule type" value="Genomic_DNA"/>
</dbReference>
<dbReference type="PANTHER" id="PTHR47336:SF2">
    <property type="entry name" value="TRANSCRIPTION FACTOR HMS1-RELATED"/>
    <property type="match status" value="1"/>
</dbReference>
<comment type="caution">
    <text evidence="3">The sequence shown here is derived from an EMBL/GenBank/DDBJ whole genome shotgun (WGS) entry which is preliminary data.</text>
</comment>
<dbReference type="Pfam" id="PF00010">
    <property type="entry name" value="HLH"/>
    <property type="match status" value="1"/>
</dbReference>
<feature type="region of interest" description="Disordered" evidence="1">
    <location>
        <begin position="373"/>
        <end position="419"/>
    </location>
</feature>
<evidence type="ECO:0000313" key="3">
    <source>
        <dbReference type="EMBL" id="KOS15423.1"/>
    </source>
</evidence>
<sequence>MEHSRLLAQEDMGAMPFVQDDMKFWLNEEQVPASPKPWSSVDLPDLFLTNLMQDIDPSFQDDSLGDLSANQSTSESEGSPSAFHDFMLRHDSPTSSDAMTPPSLVPTPPPATQLGMTAMPMNIPTPVFGMPLAAACVEPALSMSPSHLMVSAEISPTPSSANAPNTSTATTSTVKAPAPTDEALLAPMFMKPGSNANVQSILTQWKSMPLPSHSSAPAKTSSVKSPAEPTYTRRTAPSQQMGGEDEAQSMWSRKSAHNAIERRYRSNINDRIAGLRDVVPALREMRPRTGRRKRRRGKAEAEELVDGVAAATKMSKATVLSKATEYICYLKSREVRLSRDLAVLEMLVRSLEGGEEMLAMWKTEMDELHQQHPPMDAVYGEGGPSGSSEGHADLGDEWDDNEADDADDDAASTSSGSADSERAAKVSRYMFGAFVGFSFLGGSADWSPDADARSFAPPSQARVVGASHQLWKRSWGASTEPHAYDHVPVWNLALEMARSLTLVLGLVALLLTLWYRWQWRRKQQRQQQVTELQKVVSAKALLSTPLDLAYETPLVSQKAAVRMYEDLRMHLHVPRSRSRLWLRLVMQSVGWLALQCPGVAHLLCQAYDPTVLRLLRRAWVVRAEMELSLGALVQPDLAHRLSTWLALKYYTALQRGTLDESMVQIITAYQLAQSSGMTWLALYADKLWCAAGASLVDTPMTNDKLPGRALAELLSIPLPLAAHYARNMPSRDDALVSLSCIGNLLDALRNKTLLTFWTSMLASMMRASGDALAITSPLEPRTLDVVLDIASYSSLKQQLATLAQERPLRSGPAAEQLLVAHGLLALVAGRVTVAQHYANVLSKQTITSLAAAQFVGLLTDAPLSTTSPIGPVDTLASLTLGWICLQRVQTMEDTSMRTTRLSKGLRHMQSLASQCLWTFVSPDKTKPVGKQLGSASTPVPLRPTPSLANALDTLMDHLSVLSAPV</sequence>
<dbReference type="AlphaFoldDB" id="A0A0M9VQF0"/>
<feature type="compositionally biased region" description="Acidic residues" evidence="1">
    <location>
        <begin position="395"/>
        <end position="410"/>
    </location>
</feature>